<dbReference type="InterPro" id="IPR039422">
    <property type="entry name" value="MarR/SlyA-like"/>
</dbReference>
<dbReference type="InterPro" id="IPR000835">
    <property type="entry name" value="HTH_MarR-typ"/>
</dbReference>
<dbReference type="PANTHER" id="PTHR33164:SF104">
    <property type="entry name" value="TRANSCRIPTIONAL REGULATORY PROTEIN"/>
    <property type="match status" value="1"/>
</dbReference>
<gene>
    <name evidence="2" type="ORF">ACFO6S_20920</name>
</gene>
<dbReference type="RefSeq" id="WP_378419893.1">
    <property type="nucleotide sequence ID" value="NZ_JBHSFO010000015.1"/>
</dbReference>
<dbReference type="InterPro" id="IPR036390">
    <property type="entry name" value="WH_DNA-bd_sf"/>
</dbReference>
<accession>A0ABV9FX24</accession>
<proteinExistence type="predicted"/>
<feature type="domain" description="HTH marR-type" evidence="1">
    <location>
        <begin position="27"/>
        <end position="160"/>
    </location>
</feature>
<dbReference type="PROSITE" id="PS50995">
    <property type="entry name" value="HTH_MARR_2"/>
    <property type="match status" value="1"/>
</dbReference>
<sequence length="164" mass="18275">MGTTDDDFVDRVRDQWAGVYPDEDLTPVEVIGRIGRIGAQSLARLDQMLASTGVTRAEFDVLGALARSGRPLRASEVTAVTMVSGAATTKHADRLVTMGLMRRRPFERDGRVVLLELTDAGREFVAEHFPRRLELDRQLLVGLDDVERETLSKLLRRISAVSER</sequence>
<evidence type="ECO:0000259" key="1">
    <source>
        <dbReference type="PROSITE" id="PS50995"/>
    </source>
</evidence>
<name>A0ABV9FX24_9NOCA</name>
<keyword evidence="3" id="KW-1185">Reference proteome</keyword>
<dbReference type="InterPro" id="IPR036388">
    <property type="entry name" value="WH-like_DNA-bd_sf"/>
</dbReference>
<dbReference type="EMBL" id="JBHSFO010000015">
    <property type="protein sequence ID" value="MFC4606167.1"/>
    <property type="molecule type" value="Genomic_DNA"/>
</dbReference>
<dbReference type="SMART" id="SM00347">
    <property type="entry name" value="HTH_MARR"/>
    <property type="match status" value="1"/>
</dbReference>
<evidence type="ECO:0000313" key="3">
    <source>
        <dbReference type="Proteomes" id="UP001595914"/>
    </source>
</evidence>
<reference evidence="3" key="1">
    <citation type="journal article" date="2019" name="Int. J. Syst. Evol. Microbiol.">
        <title>The Global Catalogue of Microorganisms (GCM) 10K type strain sequencing project: providing services to taxonomists for standard genome sequencing and annotation.</title>
        <authorList>
            <consortium name="The Broad Institute Genomics Platform"/>
            <consortium name="The Broad Institute Genome Sequencing Center for Infectious Disease"/>
            <person name="Wu L."/>
            <person name="Ma J."/>
        </authorList>
    </citation>
    <scope>NUCLEOTIDE SEQUENCE [LARGE SCALE GENOMIC DNA]</scope>
    <source>
        <strain evidence="3">CCUG 54520</strain>
    </source>
</reference>
<dbReference type="Proteomes" id="UP001595914">
    <property type="component" value="Unassembled WGS sequence"/>
</dbReference>
<comment type="caution">
    <text evidence="2">The sequence shown here is derived from an EMBL/GenBank/DDBJ whole genome shotgun (WGS) entry which is preliminary data.</text>
</comment>
<evidence type="ECO:0000313" key="2">
    <source>
        <dbReference type="EMBL" id="MFC4606167.1"/>
    </source>
</evidence>
<dbReference type="SUPFAM" id="SSF46785">
    <property type="entry name" value="Winged helix' DNA-binding domain"/>
    <property type="match status" value="1"/>
</dbReference>
<organism evidence="2 3">
    <name type="scientific">Rhodococcus kronopolitis</name>
    <dbReference type="NCBI Taxonomy" id="1460226"/>
    <lineage>
        <taxon>Bacteria</taxon>
        <taxon>Bacillati</taxon>
        <taxon>Actinomycetota</taxon>
        <taxon>Actinomycetes</taxon>
        <taxon>Mycobacteriales</taxon>
        <taxon>Nocardiaceae</taxon>
        <taxon>Rhodococcus</taxon>
    </lineage>
</organism>
<dbReference type="PRINTS" id="PR00598">
    <property type="entry name" value="HTHMARR"/>
</dbReference>
<dbReference type="Pfam" id="PF12802">
    <property type="entry name" value="MarR_2"/>
    <property type="match status" value="1"/>
</dbReference>
<protein>
    <submittedName>
        <fullName evidence="2">MarR family winged helix-turn-helix transcriptional regulator</fullName>
    </submittedName>
</protein>
<dbReference type="Gene3D" id="1.10.10.10">
    <property type="entry name" value="Winged helix-like DNA-binding domain superfamily/Winged helix DNA-binding domain"/>
    <property type="match status" value="1"/>
</dbReference>
<dbReference type="PANTHER" id="PTHR33164">
    <property type="entry name" value="TRANSCRIPTIONAL REGULATOR, MARR FAMILY"/>
    <property type="match status" value="1"/>
</dbReference>